<proteinExistence type="predicted"/>
<dbReference type="Gene3D" id="3.60.21.10">
    <property type="match status" value="1"/>
</dbReference>
<dbReference type="InterPro" id="IPR006186">
    <property type="entry name" value="Ser/Thr-sp_prot-phosphatase"/>
</dbReference>
<keyword evidence="3" id="KW-1185">Reference proteome</keyword>
<dbReference type="OrthoDB" id="384253at2"/>
<dbReference type="GO" id="GO:0110154">
    <property type="term" value="P:RNA decapping"/>
    <property type="evidence" value="ECO:0007669"/>
    <property type="project" value="TreeGrafter"/>
</dbReference>
<dbReference type="Proteomes" id="UP000245802">
    <property type="component" value="Chromosome"/>
</dbReference>
<sequence>MRVLAIGDVHGCLGHLDDLLAWVAPAATDELIFLGDYVDRGPDTRGVLNRLIELKQKRPVVCLRGNHEVMMLEARFGSRSDRKQWLSVGGVQALGSYGPALGVSGTFDDVPGGHWEFLEYELVPYHETDRFIFVHAGVYPDAALDDQPDNMLYWEFLPEAMRHCSGKQVICGHSSQRSGLPKVIPGAVCIDTHAYAGGWLTCLDAISGRYWQVDVIGRKREGRVDYEE</sequence>
<dbReference type="Pfam" id="PF00149">
    <property type="entry name" value="Metallophos"/>
    <property type="match status" value="1"/>
</dbReference>
<reference evidence="2 3" key="1">
    <citation type="submission" date="2018-01" db="EMBL/GenBank/DDBJ databases">
        <title>G. obscuriglobus.</title>
        <authorList>
            <person name="Franke J."/>
            <person name="Blomberg W."/>
            <person name="Selmecki A."/>
        </authorList>
    </citation>
    <scope>NUCLEOTIDE SEQUENCE [LARGE SCALE GENOMIC DNA]</scope>
    <source>
        <strain evidence="2 3">DSM 5831</strain>
    </source>
</reference>
<dbReference type="EMBL" id="CP025958">
    <property type="protein sequence ID" value="AWM41871.1"/>
    <property type="molecule type" value="Genomic_DNA"/>
</dbReference>
<gene>
    <name evidence="2" type="ORF">C1280_36015</name>
</gene>
<evidence type="ECO:0000313" key="2">
    <source>
        <dbReference type="EMBL" id="AWM41871.1"/>
    </source>
</evidence>
<dbReference type="PANTHER" id="PTHR42850">
    <property type="entry name" value="METALLOPHOSPHOESTERASE"/>
    <property type="match status" value="1"/>
</dbReference>
<dbReference type="SUPFAM" id="SSF56300">
    <property type="entry name" value="Metallo-dependent phosphatases"/>
    <property type="match status" value="1"/>
</dbReference>
<dbReference type="PANTHER" id="PTHR42850:SF4">
    <property type="entry name" value="ZINC-DEPENDENT ENDOPOLYPHOSPHATASE"/>
    <property type="match status" value="1"/>
</dbReference>
<dbReference type="AlphaFoldDB" id="A0A2Z3HAE7"/>
<dbReference type="CDD" id="cd00144">
    <property type="entry name" value="MPP_PPP_family"/>
    <property type="match status" value="1"/>
</dbReference>
<name>A0A2Z3HAE7_9BACT</name>
<dbReference type="RefSeq" id="WP_010050690.1">
    <property type="nucleotide sequence ID" value="NZ_CP025958.1"/>
</dbReference>
<organism evidence="2 3">
    <name type="scientific">Gemmata obscuriglobus</name>
    <dbReference type="NCBI Taxonomy" id="114"/>
    <lineage>
        <taxon>Bacteria</taxon>
        <taxon>Pseudomonadati</taxon>
        <taxon>Planctomycetota</taxon>
        <taxon>Planctomycetia</taxon>
        <taxon>Gemmatales</taxon>
        <taxon>Gemmataceae</taxon>
        <taxon>Gemmata</taxon>
    </lineage>
</organism>
<dbReference type="InterPro" id="IPR004843">
    <property type="entry name" value="Calcineurin-like_PHP"/>
</dbReference>
<evidence type="ECO:0000313" key="3">
    <source>
        <dbReference type="Proteomes" id="UP000245802"/>
    </source>
</evidence>
<dbReference type="GO" id="GO:0016791">
    <property type="term" value="F:phosphatase activity"/>
    <property type="evidence" value="ECO:0007669"/>
    <property type="project" value="TreeGrafter"/>
</dbReference>
<dbReference type="InterPro" id="IPR050126">
    <property type="entry name" value="Ap4A_hydrolase"/>
</dbReference>
<dbReference type="GO" id="GO:0005737">
    <property type="term" value="C:cytoplasm"/>
    <property type="evidence" value="ECO:0007669"/>
    <property type="project" value="TreeGrafter"/>
</dbReference>
<dbReference type="InterPro" id="IPR029052">
    <property type="entry name" value="Metallo-depent_PP-like"/>
</dbReference>
<dbReference type="GO" id="GO:0008803">
    <property type="term" value="F:bis(5'-nucleosyl)-tetraphosphatase (symmetrical) activity"/>
    <property type="evidence" value="ECO:0007669"/>
    <property type="project" value="TreeGrafter"/>
</dbReference>
<protein>
    <submittedName>
        <fullName evidence="2">Serine/threonine protein phosphatase</fullName>
    </submittedName>
</protein>
<dbReference type="PROSITE" id="PS00125">
    <property type="entry name" value="SER_THR_PHOSPHATASE"/>
    <property type="match status" value="1"/>
</dbReference>
<dbReference type="PRINTS" id="PR00114">
    <property type="entry name" value="STPHPHTASE"/>
</dbReference>
<evidence type="ECO:0000259" key="1">
    <source>
        <dbReference type="PROSITE" id="PS00125"/>
    </source>
</evidence>
<accession>A0A2Z3HAE7</accession>
<dbReference type="KEGG" id="gog:C1280_36015"/>
<feature type="domain" description="Serine/threonine specific protein phosphatases" evidence="1">
    <location>
        <begin position="63"/>
        <end position="68"/>
    </location>
</feature>